<feature type="compositionally biased region" description="Basic and acidic residues" evidence="1">
    <location>
        <begin position="326"/>
        <end position="336"/>
    </location>
</feature>
<gene>
    <name evidence="2" type="ORF">M427DRAFT_133437</name>
</gene>
<feature type="region of interest" description="Disordered" evidence="1">
    <location>
        <begin position="299"/>
        <end position="337"/>
    </location>
</feature>
<feature type="compositionally biased region" description="Polar residues" evidence="1">
    <location>
        <begin position="760"/>
        <end position="777"/>
    </location>
</feature>
<dbReference type="OrthoDB" id="10660847at2759"/>
<feature type="compositionally biased region" description="Basic and acidic residues" evidence="1">
    <location>
        <begin position="193"/>
        <end position="208"/>
    </location>
</feature>
<feature type="compositionally biased region" description="Polar residues" evidence="1">
    <location>
        <begin position="444"/>
        <end position="454"/>
    </location>
</feature>
<feature type="region of interest" description="Disordered" evidence="1">
    <location>
        <begin position="352"/>
        <end position="373"/>
    </location>
</feature>
<dbReference type="EMBL" id="KQ965746">
    <property type="protein sequence ID" value="KXS17647.1"/>
    <property type="molecule type" value="Genomic_DNA"/>
</dbReference>
<feature type="compositionally biased region" description="Basic and acidic residues" evidence="1">
    <location>
        <begin position="406"/>
        <end position="426"/>
    </location>
</feature>
<accession>A0A139ALJ3</accession>
<sequence>MPTSLTEENLARLAHHYPDIDYDHDAFIASYISQQSSLVAPAAGANPLNVDSTAKSIDSARKMDDGLPDIVISTDAAPEAGSGRKRKRIIDGLRMRDGSSPNAPPIGGRQSSNRRRTESPVIVGHPLRSVESKRQTLPSPIEVPPTKKKRVSRGTTNTDTREEDLANKPKRVPEVSLTFARRDQGRNNSINNVREEVKGKKASRDRTTRQQQQPKHGGERSTDNVDMSRRSKSLDVDKRRGSDIRSKFVSQTERLTVPVGGELLKRVGLFSKGVRSARLTSTEKVRNPLSFDESQFFAENHSETHSEDETRPISTSAPANLPNRPATDDIDTRKNDAPQARATVLKTLRDNVSALRPENAPAHDQSSGDHGKEAENGLKRVLMKMKSGRAKVADSGTKQPLISKYFSKDDEPGQRASDHGDEDKENVGPPPASLVPKTDKRSSGYDTTSKSVRCTENGRENSKISSTAKHPTRDIKGKNVKSTAITNATTPQFGESSPPGNLVVEAAVVDLDVCSHSNGGKQIKSILKPQSKPPMSCDDMIAQAHVTEPGKARAEYNFQDAHDVDSFPEQELGIELDRAEALLRDLAEATIDRGHSPKKPSRSRHEFNGESGHIADHVTGTLGSPARERWSMDVSLQEFGLPEGMREDTNILTGTIVLEGETLPGAEELSYVDREREIFQSDNHLGETDYIGLTTVSAEFESPMALSNGDIDFGLGAMDYDPTGSAPEQNLFPELVEMSSAEDDAVAVTVAQLPWKRGNKSSGQSSAKSQWRQSTKPVNIELPFSMPRKL</sequence>
<evidence type="ECO:0000313" key="2">
    <source>
        <dbReference type="EMBL" id="KXS17647.1"/>
    </source>
</evidence>
<reference evidence="2 3" key="1">
    <citation type="journal article" date="2015" name="Genome Biol. Evol.">
        <title>Phylogenomic analyses indicate that early fungi evolved digesting cell walls of algal ancestors of land plants.</title>
        <authorList>
            <person name="Chang Y."/>
            <person name="Wang S."/>
            <person name="Sekimoto S."/>
            <person name="Aerts A.L."/>
            <person name="Choi C."/>
            <person name="Clum A."/>
            <person name="LaButti K.M."/>
            <person name="Lindquist E.A."/>
            <person name="Yee Ngan C."/>
            <person name="Ohm R.A."/>
            <person name="Salamov A.A."/>
            <person name="Grigoriev I.V."/>
            <person name="Spatafora J.W."/>
            <person name="Berbee M.L."/>
        </authorList>
    </citation>
    <scope>NUCLEOTIDE SEQUENCE [LARGE SCALE GENOMIC DNA]</scope>
    <source>
        <strain evidence="2 3">JEL478</strain>
    </source>
</reference>
<feature type="region of interest" description="Disordered" evidence="1">
    <location>
        <begin position="756"/>
        <end position="790"/>
    </location>
</feature>
<evidence type="ECO:0000313" key="3">
    <source>
        <dbReference type="Proteomes" id="UP000070544"/>
    </source>
</evidence>
<proteinExistence type="predicted"/>
<dbReference type="AlphaFoldDB" id="A0A139ALJ3"/>
<name>A0A139ALJ3_GONPJ</name>
<protein>
    <submittedName>
        <fullName evidence="2">Uncharacterized protein</fullName>
    </submittedName>
</protein>
<feature type="region of interest" description="Disordered" evidence="1">
    <location>
        <begin position="589"/>
        <end position="626"/>
    </location>
</feature>
<evidence type="ECO:0000256" key="1">
    <source>
        <dbReference type="SAM" id="MobiDB-lite"/>
    </source>
</evidence>
<feature type="compositionally biased region" description="Basic and acidic residues" evidence="1">
    <location>
        <begin position="216"/>
        <end position="240"/>
    </location>
</feature>
<feature type="compositionally biased region" description="Basic and acidic residues" evidence="1">
    <location>
        <begin position="603"/>
        <end position="616"/>
    </location>
</feature>
<keyword evidence="3" id="KW-1185">Reference proteome</keyword>
<dbReference type="Proteomes" id="UP000070544">
    <property type="component" value="Unassembled WGS sequence"/>
</dbReference>
<feature type="compositionally biased region" description="Basic and acidic residues" evidence="1">
    <location>
        <begin position="159"/>
        <end position="173"/>
    </location>
</feature>
<feature type="region of interest" description="Disordered" evidence="1">
    <location>
        <begin position="387"/>
        <end position="475"/>
    </location>
</feature>
<feature type="region of interest" description="Disordered" evidence="1">
    <location>
        <begin position="73"/>
        <end position="240"/>
    </location>
</feature>
<feature type="compositionally biased region" description="Basic and acidic residues" evidence="1">
    <location>
        <begin position="300"/>
        <end position="311"/>
    </location>
</feature>
<organism evidence="2 3">
    <name type="scientific">Gonapodya prolifera (strain JEL478)</name>
    <name type="common">Monoblepharis prolifera</name>
    <dbReference type="NCBI Taxonomy" id="1344416"/>
    <lineage>
        <taxon>Eukaryota</taxon>
        <taxon>Fungi</taxon>
        <taxon>Fungi incertae sedis</taxon>
        <taxon>Chytridiomycota</taxon>
        <taxon>Chytridiomycota incertae sedis</taxon>
        <taxon>Monoblepharidomycetes</taxon>
        <taxon>Monoblepharidales</taxon>
        <taxon>Gonapodyaceae</taxon>
        <taxon>Gonapodya</taxon>
    </lineage>
</organism>